<comment type="caution">
    <text evidence="1">The sequence shown here is derived from an EMBL/GenBank/DDBJ whole genome shotgun (WGS) entry which is preliminary data.</text>
</comment>
<dbReference type="Pfam" id="PF09966">
    <property type="entry name" value="DUF2200"/>
    <property type="match status" value="1"/>
</dbReference>
<reference evidence="1" key="2">
    <citation type="journal article" date="2021" name="PeerJ">
        <title>Extensive microbial diversity within the chicken gut microbiome revealed by metagenomics and culture.</title>
        <authorList>
            <person name="Gilroy R."/>
            <person name="Ravi A."/>
            <person name="Getino M."/>
            <person name="Pursley I."/>
            <person name="Horton D.L."/>
            <person name="Alikhan N.F."/>
            <person name="Baker D."/>
            <person name="Gharbi K."/>
            <person name="Hall N."/>
            <person name="Watson M."/>
            <person name="Adriaenssens E.M."/>
            <person name="Foster-Nyarko E."/>
            <person name="Jarju S."/>
            <person name="Secka A."/>
            <person name="Antonio M."/>
            <person name="Oren A."/>
            <person name="Chaudhuri R.R."/>
            <person name="La Ragione R."/>
            <person name="Hildebrand F."/>
            <person name="Pallen M.J."/>
        </authorList>
    </citation>
    <scope>NUCLEOTIDE SEQUENCE</scope>
    <source>
        <strain evidence="1">13361</strain>
    </source>
</reference>
<proteinExistence type="predicted"/>
<dbReference type="EMBL" id="DVFK01000079">
    <property type="protein sequence ID" value="HIQ67945.1"/>
    <property type="molecule type" value="Genomic_DNA"/>
</dbReference>
<gene>
    <name evidence="1" type="ORF">IAB74_05510</name>
</gene>
<evidence type="ECO:0000313" key="2">
    <source>
        <dbReference type="Proteomes" id="UP000886796"/>
    </source>
</evidence>
<reference evidence="1" key="1">
    <citation type="submission" date="2020-10" db="EMBL/GenBank/DDBJ databases">
        <authorList>
            <person name="Gilroy R."/>
        </authorList>
    </citation>
    <scope>NUCLEOTIDE SEQUENCE</scope>
    <source>
        <strain evidence="1">13361</strain>
    </source>
</reference>
<organism evidence="1 2">
    <name type="scientific">Candidatus Faecousia excrementigallinarum</name>
    <dbReference type="NCBI Taxonomy" id="2840806"/>
    <lineage>
        <taxon>Bacteria</taxon>
        <taxon>Bacillati</taxon>
        <taxon>Bacillota</taxon>
        <taxon>Clostridia</taxon>
        <taxon>Eubacteriales</taxon>
        <taxon>Oscillospiraceae</taxon>
        <taxon>Faecousia</taxon>
    </lineage>
</organism>
<dbReference type="PIRSF" id="PIRSF033199">
    <property type="entry name" value="UCP033199"/>
    <property type="match status" value="1"/>
</dbReference>
<name>A0A9D0Z2W5_9FIRM</name>
<dbReference type="AlphaFoldDB" id="A0A9D0Z2W5"/>
<protein>
    <submittedName>
        <fullName evidence="1">DUF2200 domain-containing protein</fullName>
    </submittedName>
</protein>
<dbReference type="InterPro" id="IPR014580">
    <property type="entry name" value="UCP033199"/>
</dbReference>
<dbReference type="Gene3D" id="1.10.8.290">
    <property type="entry name" value="uncharacterized protein sp1917 domain"/>
    <property type="match status" value="1"/>
</dbReference>
<sequence>MPRMDVTQMAFGKVYPLLVAKAEKKGRTRQEVDRVTGWLTGYTPEALAQMEASDITYGDFFRNAPDLNPDFTKITGKICGIRVEEIPDSLMRQIRCLDKLVDDLAKGKPLEKILP</sequence>
<evidence type="ECO:0000313" key="1">
    <source>
        <dbReference type="EMBL" id="HIQ67945.1"/>
    </source>
</evidence>
<accession>A0A9D0Z2W5</accession>
<dbReference type="Proteomes" id="UP000886796">
    <property type="component" value="Unassembled WGS sequence"/>
</dbReference>
<dbReference type="InterPro" id="IPR023204">
    <property type="entry name" value="SP1917_dom_sf"/>
</dbReference>